<dbReference type="InterPro" id="IPR006311">
    <property type="entry name" value="TAT_signal"/>
</dbReference>
<protein>
    <recommendedName>
        <fullName evidence="3">Tat pathway signal protein</fullName>
    </recommendedName>
</protein>
<dbReference type="Gene3D" id="3.40.109.10">
    <property type="entry name" value="NADH Oxidase"/>
    <property type="match status" value="1"/>
</dbReference>
<dbReference type="KEGG" id="psic:J4E96_11955"/>
<keyword evidence="2" id="KW-1185">Reference proteome</keyword>
<dbReference type="GO" id="GO:0016491">
    <property type="term" value="F:oxidoreductase activity"/>
    <property type="evidence" value="ECO:0007669"/>
    <property type="project" value="InterPro"/>
</dbReference>
<accession>A0A8A4Z9F1</accession>
<evidence type="ECO:0000313" key="2">
    <source>
        <dbReference type="Proteomes" id="UP000663937"/>
    </source>
</evidence>
<gene>
    <name evidence="1" type="ORF">J4E96_11955</name>
</gene>
<dbReference type="EMBL" id="CP071868">
    <property type="protein sequence ID" value="QTE28105.1"/>
    <property type="molecule type" value="Genomic_DNA"/>
</dbReference>
<name>A0A8A4Z9F1_9MICO</name>
<proteinExistence type="predicted"/>
<organism evidence="1 2">
    <name type="scientific">Pengzhenrongella sicca</name>
    <dbReference type="NCBI Taxonomy" id="2819238"/>
    <lineage>
        <taxon>Bacteria</taxon>
        <taxon>Bacillati</taxon>
        <taxon>Actinomycetota</taxon>
        <taxon>Actinomycetes</taxon>
        <taxon>Micrococcales</taxon>
        <taxon>Pengzhenrongella</taxon>
    </lineage>
</organism>
<dbReference type="RefSeq" id="WP_227422334.1">
    <property type="nucleotide sequence ID" value="NZ_CP071868.1"/>
</dbReference>
<reference evidence="1" key="1">
    <citation type="submission" date="2021-03" db="EMBL/GenBank/DDBJ databases">
        <title>Pengzhenrongella sicca gen. nov., sp. nov., a new member of suborder Micrococcineae isolated from High-Arctic tundra soil.</title>
        <authorList>
            <person name="Peng F."/>
        </authorList>
    </citation>
    <scope>NUCLEOTIDE SEQUENCE</scope>
    <source>
        <strain evidence="1">LRZ-2</strain>
    </source>
</reference>
<dbReference type="AlphaFoldDB" id="A0A8A4Z9F1"/>
<dbReference type="SUPFAM" id="SSF55469">
    <property type="entry name" value="FMN-dependent nitroreductase-like"/>
    <property type="match status" value="1"/>
</dbReference>
<evidence type="ECO:0008006" key="3">
    <source>
        <dbReference type="Google" id="ProtNLM"/>
    </source>
</evidence>
<evidence type="ECO:0000313" key="1">
    <source>
        <dbReference type="EMBL" id="QTE28105.1"/>
    </source>
</evidence>
<dbReference type="InterPro" id="IPR000415">
    <property type="entry name" value="Nitroreductase-like"/>
</dbReference>
<dbReference type="Proteomes" id="UP000663937">
    <property type="component" value="Chromosome"/>
</dbReference>
<dbReference type="PROSITE" id="PS51318">
    <property type="entry name" value="TAT"/>
    <property type="match status" value="1"/>
</dbReference>
<sequence length="391" mass="41581">MRPGALDRRQFLGIAGLGLGTLAVAGAAGLTWRAVDGGVFATGTGPAYAAWDESQARAGDRLALVRAAVLAANAHNTQPWTFRVADSHIDLFADGARSIGAMDPLSRELDISLGCCLENLVQAGLPNGFTTTVTVLPDSADAAHVARVDLTSTTPVGSAMFDALASRHTNRGAYDTARPVAGARLAALAALVDAPATQLVWFTSAHDKEAFGALTIGATKAIIADEEQAADDFAWYRTDWQEIQERKDGITIDPSGQSPVIRALSKIVPVSRDQNNDGWLRGTRDTQIPTAAAFGALVVDDPLDRVQRLNAGRSWQRMQLSATSLGLAMQPLCQVPERIDRERSAGFEPEFTTAMAGLLPGQRKPVMTFRIGYPTSAGLLSPRRPAESVLR</sequence>